<keyword evidence="1" id="KW-0808">Transferase</keyword>
<dbReference type="Proteomes" id="UP000019681">
    <property type="component" value="Unassembled WGS sequence"/>
</dbReference>
<dbReference type="InterPro" id="IPR016181">
    <property type="entry name" value="Acyl_CoA_acyltransferase"/>
</dbReference>
<reference evidence="1 2" key="1">
    <citation type="journal article" date="2014" name="Genome Announc.">
        <title>Draft Genome Sequence of Fervidicella metallireducens Strain AeBT, an Iron-Reducing Thermoanaerobe from the Great Artesian Basin.</title>
        <authorList>
            <person name="Patel B.K."/>
        </authorList>
    </citation>
    <scope>NUCLEOTIDE SEQUENCE [LARGE SCALE GENOMIC DNA]</scope>
    <source>
        <strain evidence="1 2">AeB</strain>
    </source>
</reference>
<dbReference type="PANTHER" id="PTHR43415:SF3">
    <property type="entry name" value="GNAT-FAMILY ACETYLTRANSFERASE"/>
    <property type="match status" value="1"/>
</dbReference>
<keyword evidence="2" id="KW-1185">Reference proteome</keyword>
<dbReference type="GO" id="GO:0016740">
    <property type="term" value="F:transferase activity"/>
    <property type="evidence" value="ECO:0007669"/>
    <property type="project" value="UniProtKB-KW"/>
</dbReference>
<evidence type="ECO:0000313" key="1">
    <source>
        <dbReference type="EMBL" id="EYE89444.1"/>
    </source>
</evidence>
<dbReference type="Gene3D" id="3.40.630.30">
    <property type="match status" value="1"/>
</dbReference>
<gene>
    <name evidence="1" type="ORF">Q428_02295</name>
</gene>
<name>A0A017RYG1_9CLOT</name>
<dbReference type="SUPFAM" id="SSF55729">
    <property type="entry name" value="Acyl-CoA N-acyltransferases (Nat)"/>
    <property type="match status" value="1"/>
</dbReference>
<evidence type="ECO:0000313" key="2">
    <source>
        <dbReference type="Proteomes" id="UP000019681"/>
    </source>
</evidence>
<organism evidence="1 2">
    <name type="scientific">Fervidicella metallireducens AeB</name>
    <dbReference type="NCBI Taxonomy" id="1403537"/>
    <lineage>
        <taxon>Bacteria</taxon>
        <taxon>Bacillati</taxon>
        <taxon>Bacillota</taxon>
        <taxon>Clostridia</taxon>
        <taxon>Eubacteriales</taxon>
        <taxon>Clostridiaceae</taxon>
        <taxon>Fervidicella</taxon>
    </lineage>
</organism>
<protein>
    <submittedName>
        <fullName evidence="1">GNAT family acetyltransferase</fullName>
    </submittedName>
</protein>
<comment type="caution">
    <text evidence="1">The sequence shown here is derived from an EMBL/GenBank/DDBJ whole genome shotgun (WGS) entry which is preliminary data.</text>
</comment>
<dbReference type="STRING" id="1403537.Q428_02295"/>
<dbReference type="Pfam" id="PF13420">
    <property type="entry name" value="Acetyltransf_4"/>
    <property type="match status" value="1"/>
</dbReference>
<proteinExistence type="predicted"/>
<sequence>MSREEQERWYKKILDDSKSKYFSIEDKNKSLLGLIYLTKIDYINRNSEWGFFIGDESKRNIGYGAEAEFLILTYAFDILNLNKLYCYEFTFNQKVIAMHKRFNFKEEGILRKHVYHNGKYEDVLITSILKEEFESEKEKWEIIFRGFNKIE</sequence>
<dbReference type="PANTHER" id="PTHR43415">
    <property type="entry name" value="SPERMIDINE N(1)-ACETYLTRANSFERASE"/>
    <property type="match status" value="1"/>
</dbReference>
<dbReference type="EMBL" id="AZQP01000004">
    <property type="protein sequence ID" value="EYE89444.1"/>
    <property type="molecule type" value="Genomic_DNA"/>
</dbReference>
<accession>A0A017RYG1</accession>
<dbReference type="AlphaFoldDB" id="A0A017RYG1"/>